<dbReference type="PROSITE" id="PS50048">
    <property type="entry name" value="ZN2_CY6_FUNGAL_2"/>
    <property type="match status" value="1"/>
</dbReference>
<feature type="compositionally biased region" description="Basic residues" evidence="2">
    <location>
        <begin position="372"/>
        <end position="382"/>
    </location>
</feature>
<dbReference type="InterPro" id="IPR001138">
    <property type="entry name" value="Zn2Cys6_DnaBD"/>
</dbReference>
<proteinExistence type="predicted"/>
<feature type="region of interest" description="Disordered" evidence="2">
    <location>
        <begin position="232"/>
        <end position="282"/>
    </location>
</feature>
<dbReference type="OrthoDB" id="5575144at2759"/>
<dbReference type="GeneID" id="68109441"/>
<comment type="caution">
    <text evidence="5">The sequence shown here is derived from an EMBL/GenBank/DDBJ whole genome shotgun (WGS) entry which is preliminary data.</text>
</comment>
<feature type="region of interest" description="Disordered" evidence="2">
    <location>
        <begin position="73"/>
        <end position="92"/>
    </location>
</feature>
<evidence type="ECO:0000313" key="5">
    <source>
        <dbReference type="EMBL" id="KAF0978403.1"/>
    </source>
</evidence>
<feature type="coiled-coil region" evidence="1">
    <location>
        <begin position="752"/>
        <end position="782"/>
    </location>
</feature>
<feature type="compositionally biased region" description="Basic and acidic residues" evidence="2">
    <location>
        <begin position="658"/>
        <end position="668"/>
    </location>
</feature>
<dbReference type="Proteomes" id="UP000444721">
    <property type="component" value="Unassembled WGS sequence"/>
</dbReference>
<name>A0A6A5BK89_NAEFO</name>
<dbReference type="RefSeq" id="XP_044563116.1">
    <property type="nucleotide sequence ID" value="XM_044705394.1"/>
</dbReference>
<feature type="transmembrane region" description="Helical" evidence="3">
    <location>
        <begin position="926"/>
        <end position="950"/>
    </location>
</feature>
<evidence type="ECO:0000256" key="3">
    <source>
        <dbReference type="SAM" id="Phobius"/>
    </source>
</evidence>
<dbReference type="GO" id="GO:0008270">
    <property type="term" value="F:zinc ion binding"/>
    <property type="evidence" value="ECO:0007669"/>
    <property type="project" value="InterPro"/>
</dbReference>
<evidence type="ECO:0000256" key="2">
    <source>
        <dbReference type="SAM" id="MobiDB-lite"/>
    </source>
</evidence>
<feature type="region of interest" description="Disordered" evidence="2">
    <location>
        <begin position="319"/>
        <end position="428"/>
    </location>
</feature>
<dbReference type="VEuPathDB" id="AmoebaDB:NF0105460"/>
<keyword evidence="3" id="KW-0812">Transmembrane</keyword>
<dbReference type="Pfam" id="PF00172">
    <property type="entry name" value="Zn_clus"/>
    <property type="match status" value="1"/>
</dbReference>
<accession>A0A6A5BK89</accession>
<keyword evidence="6" id="KW-1185">Reference proteome</keyword>
<feature type="region of interest" description="Disordered" evidence="2">
    <location>
        <begin position="629"/>
        <end position="668"/>
    </location>
</feature>
<dbReference type="Gene3D" id="3.30.450.20">
    <property type="entry name" value="PAS domain"/>
    <property type="match status" value="1"/>
</dbReference>
<dbReference type="AlphaFoldDB" id="A0A6A5BK89"/>
<dbReference type="GO" id="GO:0000981">
    <property type="term" value="F:DNA-binding transcription factor activity, RNA polymerase II-specific"/>
    <property type="evidence" value="ECO:0007669"/>
    <property type="project" value="InterPro"/>
</dbReference>
<dbReference type="VEuPathDB" id="AmoebaDB:NfTy_043280"/>
<dbReference type="EMBL" id="VFQX01000029">
    <property type="protein sequence ID" value="KAF0978403.1"/>
    <property type="molecule type" value="Genomic_DNA"/>
</dbReference>
<feature type="compositionally biased region" description="Low complexity" evidence="2">
    <location>
        <begin position="9"/>
        <end position="31"/>
    </location>
</feature>
<keyword evidence="3" id="KW-0472">Membrane</keyword>
<organism evidence="5 6">
    <name type="scientific">Naegleria fowleri</name>
    <name type="common">Brain eating amoeba</name>
    <dbReference type="NCBI Taxonomy" id="5763"/>
    <lineage>
        <taxon>Eukaryota</taxon>
        <taxon>Discoba</taxon>
        <taxon>Heterolobosea</taxon>
        <taxon>Tetramitia</taxon>
        <taxon>Eutetramitia</taxon>
        <taxon>Vahlkampfiidae</taxon>
        <taxon>Naegleria</taxon>
    </lineage>
</organism>
<dbReference type="Gene3D" id="4.10.240.10">
    <property type="entry name" value="Zn(2)-C6 fungal-type DNA-binding domain"/>
    <property type="match status" value="1"/>
</dbReference>
<gene>
    <name evidence="5" type="ORF">FDP41_002223</name>
</gene>
<keyword evidence="1" id="KW-0175">Coiled coil</keyword>
<dbReference type="SMART" id="SM00066">
    <property type="entry name" value="GAL4"/>
    <property type="match status" value="1"/>
</dbReference>
<keyword evidence="3" id="KW-1133">Transmembrane helix</keyword>
<dbReference type="VEuPathDB" id="AmoebaDB:FDP41_002223"/>
<feature type="compositionally biased region" description="Low complexity" evidence="2">
    <location>
        <begin position="259"/>
        <end position="269"/>
    </location>
</feature>
<feature type="compositionally biased region" description="Low complexity" evidence="2">
    <location>
        <begin position="73"/>
        <end position="90"/>
    </location>
</feature>
<dbReference type="SUPFAM" id="SSF55785">
    <property type="entry name" value="PYP-like sensor domain (PAS domain)"/>
    <property type="match status" value="1"/>
</dbReference>
<feature type="compositionally biased region" description="Low complexity" evidence="2">
    <location>
        <begin position="394"/>
        <end position="428"/>
    </location>
</feature>
<dbReference type="PROSITE" id="PS00463">
    <property type="entry name" value="ZN2_CY6_FUNGAL_1"/>
    <property type="match status" value="1"/>
</dbReference>
<dbReference type="CDD" id="cd00067">
    <property type="entry name" value="GAL4"/>
    <property type="match status" value="1"/>
</dbReference>
<feature type="compositionally biased region" description="Basic and acidic residues" evidence="2">
    <location>
        <begin position="383"/>
        <end position="392"/>
    </location>
</feature>
<evidence type="ECO:0000313" key="6">
    <source>
        <dbReference type="Proteomes" id="UP000444721"/>
    </source>
</evidence>
<dbReference type="InterPro" id="IPR035965">
    <property type="entry name" value="PAS-like_dom_sf"/>
</dbReference>
<feature type="domain" description="Zn(2)-C6 fungal-type" evidence="4">
    <location>
        <begin position="290"/>
        <end position="317"/>
    </location>
</feature>
<feature type="region of interest" description="Disordered" evidence="2">
    <location>
        <begin position="1"/>
        <end position="35"/>
    </location>
</feature>
<dbReference type="InterPro" id="IPR036864">
    <property type="entry name" value="Zn2-C6_fun-type_DNA-bd_sf"/>
</dbReference>
<dbReference type="SUPFAM" id="SSF57701">
    <property type="entry name" value="Zn2/Cys6 DNA-binding domain"/>
    <property type="match status" value="1"/>
</dbReference>
<feature type="compositionally biased region" description="Polar residues" evidence="2">
    <location>
        <begin position="349"/>
        <end position="365"/>
    </location>
</feature>
<sequence length="957" mass="103934">MSSSHPQFGLHSHLPSSSSPTGNSSGSSSGGHQKVGVGLANLMTNGLNAFNVVGSGSSGNGVGIPLLSSSPSSLNHLSTTPTTTSSSSQLHQFRSGATLSNNTTVNSLNGGSGLNNLISSSSSQLSVDHHHQLRNLSGNHLIGSLTNNNNNGSNALSSPSLLSFNNVHGQIPPPSTSSAASSLTGSLAGKLNTIISSKGSISHLELPINEFSSSAPVHNDLLDNPLTNHLPLPIMNNNNSQNNHDEDTAGSFDPQPVDTKNNNNNGKTNPSLQKELSGVTKRPRRVAKLACVSCRKAHACCEDKRPCSRCIAHGLECQDQVGKKRGRKKKSGSDTEEQLQNKEADENNTENSTAAGEPSQHTAHASTSEDKKKKKRGKSSKKTKGEIKKEEGINEQQQNQQQPSSSSSSFNQKQTSNNQFIQSSSNSSTALQVTDSELKTPGAMLASGNSVIFPNGDNHGLSVPLLMNQPPEIQQLTQILMRTPVDTFFLHCNNLNTAYDYQNNQSLFGTPYSLHLDDNSIANYNNNNNINNNNSKSNLTPNQLVSPGGATSPFIDFTSDDFLRFSPQSPLFASLVEMNDIEVNNEVQQVSSDTTTLLNDVNKETNFGSNALSSLSSENQFSKSNVASATMENPNVGTSTAGSSSDDGVQIEDYPNEDTTKTSHQSPKEDDMFERLKKMSNEELIKCLQIGEDTKKMIEDSISHLKAFDSNPETASMTYIEYLTQNFPISLLLKHKLSESAKRLMAGCEPTSVSSEKEIEILKEENKRLKEENLRKANESAMLSAINENLRNRFSELASKGIIKMQYDEPPTYGANNKPTAIQNSYQELVMLMENKQEMDSSDFGIMIMFPGGRLVSLNKTLLTKLNYDPADLYDNLERWEDVVHPESYPQIIAHVSRVLKTPPAPRKSFKCKVLCRKKGGGTVSAELYLCIVGGKFSYIPVFAIGYFLFDDSKPIQ</sequence>
<protein>
    <recommendedName>
        <fullName evidence="4">Zn(2)-C6 fungal-type domain-containing protein</fullName>
    </recommendedName>
</protein>
<evidence type="ECO:0000256" key="1">
    <source>
        <dbReference type="SAM" id="Coils"/>
    </source>
</evidence>
<evidence type="ECO:0000259" key="4">
    <source>
        <dbReference type="PROSITE" id="PS50048"/>
    </source>
</evidence>
<reference evidence="5 6" key="1">
    <citation type="journal article" date="2019" name="Sci. Rep.">
        <title>Nanopore sequencing improves the draft genome of the human pathogenic amoeba Naegleria fowleri.</title>
        <authorList>
            <person name="Liechti N."/>
            <person name="Schurch N."/>
            <person name="Bruggmann R."/>
            <person name="Wittwer M."/>
        </authorList>
    </citation>
    <scope>NUCLEOTIDE SEQUENCE [LARGE SCALE GENOMIC DNA]</scope>
    <source>
        <strain evidence="5 6">ATCC 30894</strain>
    </source>
</reference>
<feature type="compositionally biased region" description="Low complexity" evidence="2">
    <location>
        <begin position="637"/>
        <end position="648"/>
    </location>
</feature>